<dbReference type="Pfam" id="PF13515">
    <property type="entry name" value="FUSC_2"/>
    <property type="match status" value="1"/>
</dbReference>
<keyword evidence="4 6" id="KW-0472">Membrane</keyword>
<evidence type="ECO:0000256" key="3">
    <source>
        <dbReference type="ARBA" id="ARBA00022989"/>
    </source>
</evidence>
<keyword evidence="9" id="KW-1185">Reference proteome</keyword>
<comment type="subcellular location">
    <subcellularLocation>
        <location evidence="1">Membrane</location>
        <topology evidence="1">Multi-pass membrane protein</topology>
    </subcellularLocation>
</comment>
<comment type="caution">
    <text evidence="8">The sequence shown here is derived from an EMBL/GenBank/DDBJ whole genome shotgun (WGS) entry which is preliminary data.</text>
</comment>
<proteinExistence type="predicted"/>
<evidence type="ECO:0000256" key="4">
    <source>
        <dbReference type="ARBA" id="ARBA00023136"/>
    </source>
</evidence>
<evidence type="ECO:0000313" key="8">
    <source>
        <dbReference type="EMBL" id="GLH97422.1"/>
    </source>
</evidence>
<evidence type="ECO:0000256" key="2">
    <source>
        <dbReference type="ARBA" id="ARBA00022692"/>
    </source>
</evidence>
<dbReference type="InterPro" id="IPR049453">
    <property type="entry name" value="Memb_transporter_dom"/>
</dbReference>
<evidence type="ECO:0000313" key="9">
    <source>
        <dbReference type="Proteomes" id="UP001144280"/>
    </source>
</evidence>
<sequence length="384" mass="40246">MVAVPETLVRRTRARLRDRLHRVRMNLLLALQTGVAAGLAWLVAHDVVGHRAPFFAPIAAVITLAVSVGQRLRRAFELVFGVAIGIAVRDVLIYLIGTGPAQIGLVVALAIVTAIFVGSGSALITQAASSAVLVATLTPPSNGISYGRFVDAMIGGLVGLGVMALLLPLNPLTVVGRAARPALGVLAHGLIETADALAARDGERAEAVLARLRASEGDVRRLQEAIDAASETASLAPVRWRTRGALNQYVDGAEHAARALRNGRVLVRRAIALIDDGEVAPPHLVDAVRSLGESVEWLEKELAEAQEPVACRERALRAANEAGLAYAAGVGFSGSVIVAQVRSTAIDLVRASGLEPDEARRLVRRAVGRSGGEPQRSAAVEGDE</sequence>
<evidence type="ECO:0000256" key="1">
    <source>
        <dbReference type="ARBA" id="ARBA00004141"/>
    </source>
</evidence>
<gene>
    <name evidence="8" type="ORF">Pa4123_26970</name>
</gene>
<organism evidence="8 9">
    <name type="scientific">Phytohabitans aurantiacus</name>
    <dbReference type="NCBI Taxonomy" id="3016789"/>
    <lineage>
        <taxon>Bacteria</taxon>
        <taxon>Bacillati</taxon>
        <taxon>Actinomycetota</taxon>
        <taxon>Actinomycetes</taxon>
        <taxon>Micromonosporales</taxon>
        <taxon>Micromonosporaceae</taxon>
    </lineage>
</organism>
<keyword evidence="2 6" id="KW-0812">Transmembrane</keyword>
<feature type="transmembrane region" description="Helical" evidence="6">
    <location>
        <begin position="75"/>
        <end position="97"/>
    </location>
</feature>
<evidence type="ECO:0000256" key="5">
    <source>
        <dbReference type="SAM" id="MobiDB-lite"/>
    </source>
</evidence>
<dbReference type="RefSeq" id="WP_281895287.1">
    <property type="nucleotide sequence ID" value="NZ_BSDI01000010.1"/>
</dbReference>
<feature type="transmembrane region" description="Helical" evidence="6">
    <location>
        <begin position="149"/>
        <end position="169"/>
    </location>
</feature>
<feature type="region of interest" description="Disordered" evidence="5">
    <location>
        <begin position="365"/>
        <end position="384"/>
    </location>
</feature>
<feature type="domain" description="Integral membrane bound transporter" evidence="7">
    <location>
        <begin position="39"/>
        <end position="160"/>
    </location>
</feature>
<accession>A0ABQ5QU67</accession>
<evidence type="ECO:0000256" key="6">
    <source>
        <dbReference type="SAM" id="Phobius"/>
    </source>
</evidence>
<keyword evidence="3 6" id="KW-1133">Transmembrane helix</keyword>
<name>A0ABQ5QU67_9ACTN</name>
<evidence type="ECO:0000259" key="7">
    <source>
        <dbReference type="Pfam" id="PF13515"/>
    </source>
</evidence>
<feature type="transmembrane region" description="Helical" evidence="6">
    <location>
        <begin position="25"/>
        <end position="44"/>
    </location>
</feature>
<dbReference type="Proteomes" id="UP001144280">
    <property type="component" value="Unassembled WGS sequence"/>
</dbReference>
<reference evidence="8" key="1">
    <citation type="submission" date="2022-12" db="EMBL/GenBank/DDBJ databases">
        <title>New Phytohabitans aurantiacus sp. RD004123 nov., an actinomycete isolated from soil.</title>
        <authorList>
            <person name="Triningsih D.W."/>
            <person name="Harunari E."/>
            <person name="Igarashi Y."/>
        </authorList>
    </citation>
    <scope>NUCLEOTIDE SEQUENCE</scope>
    <source>
        <strain evidence="8">RD004123</strain>
    </source>
</reference>
<protein>
    <recommendedName>
        <fullName evidence="7">Integral membrane bound transporter domain-containing protein</fullName>
    </recommendedName>
</protein>
<feature type="transmembrane region" description="Helical" evidence="6">
    <location>
        <begin position="103"/>
        <end position="128"/>
    </location>
</feature>
<feature type="transmembrane region" description="Helical" evidence="6">
    <location>
        <begin position="50"/>
        <end position="68"/>
    </location>
</feature>
<dbReference type="EMBL" id="BSDI01000010">
    <property type="protein sequence ID" value="GLH97422.1"/>
    <property type="molecule type" value="Genomic_DNA"/>
</dbReference>